<dbReference type="EMBL" id="CP025704">
    <property type="protein sequence ID" value="AUN97761.1"/>
    <property type="molecule type" value="Genomic_DNA"/>
</dbReference>
<organism evidence="1 2">
    <name type="scientific">Bacteriovorax stolpii</name>
    <name type="common">Bdellovibrio stolpii</name>
    <dbReference type="NCBI Taxonomy" id="960"/>
    <lineage>
        <taxon>Bacteria</taxon>
        <taxon>Pseudomonadati</taxon>
        <taxon>Bdellovibrionota</taxon>
        <taxon>Bacteriovoracia</taxon>
        <taxon>Bacteriovoracales</taxon>
        <taxon>Bacteriovoracaceae</taxon>
        <taxon>Bacteriovorax</taxon>
    </lineage>
</organism>
<dbReference type="SUPFAM" id="SSF53448">
    <property type="entry name" value="Nucleotide-diphospho-sugar transferases"/>
    <property type="match status" value="1"/>
</dbReference>
<dbReference type="Pfam" id="PF12804">
    <property type="entry name" value="NTP_transf_3"/>
    <property type="match status" value="1"/>
</dbReference>
<accession>A0A2K9NQH6</accession>
<dbReference type="PANTHER" id="PTHR43777:SF1">
    <property type="entry name" value="MOLYBDENUM COFACTOR CYTIDYLYLTRANSFERASE"/>
    <property type="match status" value="1"/>
</dbReference>
<keyword evidence="2" id="KW-1185">Reference proteome</keyword>
<sequence>MSTHVKVSCLLLCAGKSTRTYPAHKLLLKLGDQTLLRRVAEEIECTKFYEVLAITGHDHLMIEKELRGLPLKIIHNEHYERGIHSSVREGILHLSPETDYFAICHADQPMLTYQDYNKLIDAAQSAAAGTKLIYPSFHGKRGYPALISMSLIMEILDHHDSDEECFYLFERYRSQALAVEIDDELPFLKVETPQIFDQIKFHISNQLDK</sequence>
<dbReference type="Gene3D" id="3.90.550.10">
    <property type="entry name" value="Spore Coat Polysaccharide Biosynthesis Protein SpsA, Chain A"/>
    <property type="match status" value="1"/>
</dbReference>
<gene>
    <name evidence="1" type="ORF">C0V70_06470</name>
</gene>
<dbReference type="GO" id="GO:0016779">
    <property type="term" value="F:nucleotidyltransferase activity"/>
    <property type="evidence" value="ECO:0007669"/>
    <property type="project" value="UniProtKB-ARBA"/>
</dbReference>
<dbReference type="InterPro" id="IPR025877">
    <property type="entry name" value="MobA-like_NTP_Trfase"/>
</dbReference>
<dbReference type="KEGG" id="bsto:C0V70_06470"/>
<dbReference type="Proteomes" id="UP000235584">
    <property type="component" value="Chromosome"/>
</dbReference>
<dbReference type="CDD" id="cd04182">
    <property type="entry name" value="GT_2_like_f"/>
    <property type="match status" value="1"/>
</dbReference>
<name>A0A2K9NQH6_BACTC</name>
<dbReference type="AlphaFoldDB" id="A0A2K9NQH6"/>
<dbReference type="PANTHER" id="PTHR43777">
    <property type="entry name" value="MOLYBDENUM COFACTOR CYTIDYLYLTRANSFERASE"/>
    <property type="match status" value="1"/>
</dbReference>
<protein>
    <submittedName>
        <fullName evidence="1">Uncharacterized protein</fullName>
    </submittedName>
</protein>
<dbReference type="InterPro" id="IPR029044">
    <property type="entry name" value="Nucleotide-diphossugar_trans"/>
</dbReference>
<evidence type="ECO:0000313" key="1">
    <source>
        <dbReference type="EMBL" id="AUN97761.1"/>
    </source>
</evidence>
<proteinExistence type="predicted"/>
<evidence type="ECO:0000313" key="2">
    <source>
        <dbReference type="Proteomes" id="UP000235584"/>
    </source>
</evidence>
<reference evidence="1 2" key="1">
    <citation type="submission" date="2018-01" db="EMBL/GenBank/DDBJ databases">
        <title>Complete genome sequence of Bacteriovorax stolpii DSM12778.</title>
        <authorList>
            <person name="Tang B."/>
            <person name="Chang J."/>
        </authorList>
    </citation>
    <scope>NUCLEOTIDE SEQUENCE [LARGE SCALE GENOMIC DNA]</scope>
    <source>
        <strain evidence="1 2">DSM 12778</strain>
    </source>
</reference>
<dbReference type="RefSeq" id="WP_102243054.1">
    <property type="nucleotide sequence ID" value="NZ_CP025704.1"/>
</dbReference>